<dbReference type="AlphaFoldDB" id="A0A917XPZ3"/>
<evidence type="ECO:0000313" key="3">
    <source>
        <dbReference type="Proteomes" id="UP000600365"/>
    </source>
</evidence>
<evidence type="ECO:0008006" key="4">
    <source>
        <dbReference type="Google" id="ProtNLM"/>
    </source>
</evidence>
<feature type="compositionally biased region" description="Basic and acidic residues" evidence="1">
    <location>
        <begin position="90"/>
        <end position="110"/>
    </location>
</feature>
<organism evidence="2 3">
    <name type="scientific">Streptomyces albiflavescens</name>
    <dbReference type="NCBI Taxonomy" id="1623582"/>
    <lineage>
        <taxon>Bacteria</taxon>
        <taxon>Bacillati</taxon>
        <taxon>Actinomycetota</taxon>
        <taxon>Actinomycetes</taxon>
        <taxon>Kitasatosporales</taxon>
        <taxon>Streptomycetaceae</taxon>
        <taxon>Streptomyces</taxon>
    </lineage>
</organism>
<protein>
    <recommendedName>
        <fullName evidence="4">HPF/RaiA family ribosome-associated protein</fullName>
    </recommendedName>
</protein>
<gene>
    <name evidence="2" type="ORF">GCM10011579_001170</name>
</gene>
<reference evidence="2 3" key="1">
    <citation type="journal article" date="2014" name="Int. J. Syst. Evol. Microbiol.">
        <title>Complete genome sequence of Corynebacterium casei LMG S-19264T (=DSM 44701T), isolated from a smear-ripened cheese.</title>
        <authorList>
            <consortium name="US DOE Joint Genome Institute (JGI-PGF)"/>
            <person name="Walter F."/>
            <person name="Albersmeier A."/>
            <person name="Kalinowski J."/>
            <person name="Ruckert C."/>
        </authorList>
    </citation>
    <scope>NUCLEOTIDE SEQUENCE [LARGE SCALE GENOMIC DNA]</scope>
    <source>
        <strain evidence="2 3">CGMCC 4.7111</strain>
    </source>
</reference>
<dbReference type="RefSeq" id="WP_189183808.1">
    <property type="nucleotide sequence ID" value="NZ_BMMM01000001.1"/>
</dbReference>
<keyword evidence="3" id="KW-1185">Reference proteome</keyword>
<dbReference type="Proteomes" id="UP000600365">
    <property type="component" value="Unassembled WGS sequence"/>
</dbReference>
<dbReference type="InterPro" id="IPR036567">
    <property type="entry name" value="RHF-like"/>
</dbReference>
<sequence length="139" mass="14777">MTGDHAQARTTSAVRLRSDGAVDEETLTYARVKIDAVAGRPGLPAVTGEVRITKAAAHHADRPWSATAELHVGDRQVVVHAEEATGHELVDQLQDRLRRQTAKAARDSGHRATTPPWRGADPASRPSEASGNAADPHGT</sequence>
<evidence type="ECO:0000313" key="2">
    <source>
        <dbReference type="EMBL" id="GGN48486.1"/>
    </source>
</evidence>
<dbReference type="Gene3D" id="3.30.160.100">
    <property type="entry name" value="Ribosome hibernation promotion factor-like"/>
    <property type="match status" value="1"/>
</dbReference>
<dbReference type="EMBL" id="BMMM01000001">
    <property type="protein sequence ID" value="GGN48486.1"/>
    <property type="molecule type" value="Genomic_DNA"/>
</dbReference>
<comment type="caution">
    <text evidence="2">The sequence shown here is derived from an EMBL/GenBank/DDBJ whole genome shotgun (WGS) entry which is preliminary data.</text>
</comment>
<proteinExistence type="predicted"/>
<accession>A0A917XPZ3</accession>
<evidence type="ECO:0000256" key="1">
    <source>
        <dbReference type="SAM" id="MobiDB-lite"/>
    </source>
</evidence>
<name>A0A917XPZ3_9ACTN</name>
<feature type="region of interest" description="Disordered" evidence="1">
    <location>
        <begin position="90"/>
        <end position="139"/>
    </location>
</feature>